<dbReference type="KEGG" id="pdio:PDMSB3_3384"/>
<name>A0A5Q4YW29_9BURK</name>
<dbReference type="Proteomes" id="UP000325811">
    <property type="component" value="Chromosome I"/>
</dbReference>
<dbReference type="EMBL" id="LR699553">
    <property type="protein sequence ID" value="VVD29840.1"/>
    <property type="molecule type" value="Genomic_DNA"/>
</dbReference>
<dbReference type="InterPro" id="IPR019701">
    <property type="entry name" value="Phage_P22_NinX"/>
</dbReference>
<keyword evidence="3" id="KW-1185">Reference proteome</keyword>
<dbReference type="AlphaFoldDB" id="A0A5Q4YW29"/>
<dbReference type="Pfam" id="PF10765">
    <property type="entry name" value="Phage_P22_NinX"/>
    <property type="match status" value="1"/>
</dbReference>
<gene>
    <name evidence="2" type="ORF">PDMSB3_3384</name>
</gene>
<protein>
    <recommendedName>
        <fullName evidence="4">DUF2591 domain-containing protein</fullName>
    </recommendedName>
</protein>
<sequence>MNVADLTGLALDYWVARSLHDFVREIHFTDGGETVSIRGNDRGRSWDGRFTPSTSWEAAAAVLERAQRLEVRERTHQGSAHCIAEFEGGHRTVEGRGDSLRVALLRAFVESRFGDTVDDVLHEAQALTGDRAQPIGEREIAGDQAAVSSFGDVPRPDGQIGDIQSPPR</sequence>
<evidence type="ECO:0000313" key="3">
    <source>
        <dbReference type="Proteomes" id="UP000325811"/>
    </source>
</evidence>
<feature type="region of interest" description="Disordered" evidence="1">
    <location>
        <begin position="146"/>
        <end position="168"/>
    </location>
</feature>
<accession>A0A5Q4YW29</accession>
<reference evidence="2 3" key="1">
    <citation type="submission" date="2019-08" db="EMBL/GenBank/DDBJ databases">
        <authorList>
            <person name="Herpell B J."/>
        </authorList>
    </citation>
    <scope>NUCLEOTIDE SEQUENCE [LARGE SCALE GENOMIC DNA]</scope>
    <source>
        <strain evidence="3">Msb3</strain>
    </source>
</reference>
<proteinExistence type="predicted"/>
<organism evidence="2 3">
    <name type="scientific">Paraburkholderia dioscoreae</name>
    <dbReference type="NCBI Taxonomy" id="2604047"/>
    <lineage>
        <taxon>Bacteria</taxon>
        <taxon>Pseudomonadati</taxon>
        <taxon>Pseudomonadota</taxon>
        <taxon>Betaproteobacteria</taxon>
        <taxon>Burkholderiales</taxon>
        <taxon>Burkholderiaceae</taxon>
        <taxon>Paraburkholderia</taxon>
    </lineage>
</organism>
<dbReference type="RefSeq" id="WP_165186830.1">
    <property type="nucleotide sequence ID" value="NZ_LR699553.1"/>
</dbReference>
<evidence type="ECO:0000256" key="1">
    <source>
        <dbReference type="SAM" id="MobiDB-lite"/>
    </source>
</evidence>
<evidence type="ECO:0008006" key="4">
    <source>
        <dbReference type="Google" id="ProtNLM"/>
    </source>
</evidence>
<evidence type="ECO:0000313" key="2">
    <source>
        <dbReference type="EMBL" id="VVD29840.1"/>
    </source>
</evidence>